<dbReference type="EMBL" id="CAJNRG010005338">
    <property type="protein sequence ID" value="CAF2075516.1"/>
    <property type="molecule type" value="Genomic_DNA"/>
</dbReference>
<comment type="caution">
    <text evidence="3">The sequence shown here is derived from an EMBL/GenBank/DDBJ whole genome shotgun (WGS) entry which is preliminary data.</text>
</comment>
<feature type="coiled-coil region" evidence="1">
    <location>
        <begin position="30"/>
        <end position="57"/>
    </location>
</feature>
<keyword evidence="1" id="KW-0175">Coiled coil</keyword>
<dbReference type="Proteomes" id="UP000663887">
    <property type="component" value="Unassembled WGS sequence"/>
</dbReference>
<dbReference type="AlphaFoldDB" id="A0A816V402"/>
<dbReference type="SUPFAM" id="SSF48452">
    <property type="entry name" value="TPR-like"/>
    <property type="match status" value="1"/>
</dbReference>
<dbReference type="Proteomes" id="UP000663856">
    <property type="component" value="Unassembled WGS sequence"/>
</dbReference>
<protein>
    <submittedName>
        <fullName evidence="3">Uncharacterized protein</fullName>
    </submittedName>
</protein>
<organism evidence="3 4">
    <name type="scientific">Rotaria magnacalcarata</name>
    <dbReference type="NCBI Taxonomy" id="392030"/>
    <lineage>
        <taxon>Eukaryota</taxon>
        <taxon>Metazoa</taxon>
        <taxon>Spiralia</taxon>
        <taxon>Gnathifera</taxon>
        <taxon>Rotifera</taxon>
        <taxon>Eurotatoria</taxon>
        <taxon>Bdelloidea</taxon>
        <taxon>Philodinida</taxon>
        <taxon>Philodinidae</taxon>
        <taxon>Rotaria</taxon>
    </lineage>
</organism>
<gene>
    <name evidence="3" type="ORF">WKI299_LOCUS23193</name>
    <name evidence="2" type="ORF">XDN619_LOCUS13522</name>
</gene>
<dbReference type="InterPro" id="IPR011990">
    <property type="entry name" value="TPR-like_helical_dom_sf"/>
</dbReference>
<accession>A0A816V402</accession>
<dbReference type="PROSITE" id="PS51996">
    <property type="entry name" value="TR_MART"/>
    <property type="match status" value="1"/>
</dbReference>
<reference evidence="3" key="1">
    <citation type="submission" date="2021-02" db="EMBL/GenBank/DDBJ databases">
        <authorList>
            <person name="Nowell W R."/>
        </authorList>
    </citation>
    <scope>NUCLEOTIDE SEQUENCE</scope>
</reference>
<evidence type="ECO:0000256" key="1">
    <source>
        <dbReference type="SAM" id="Coils"/>
    </source>
</evidence>
<evidence type="ECO:0000313" key="3">
    <source>
        <dbReference type="EMBL" id="CAF2115900.1"/>
    </source>
</evidence>
<name>A0A816V402_9BILA</name>
<evidence type="ECO:0000313" key="2">
    <source>
        <dbReference type="EMBL" id="CAF2075516.1"/>
    </source>
</evidence>
<dbReference type="Gene3D" id="3.90.176.10">
    <property type="entry name" value="Toxin ADP-ribosyltransferase, Chain A, domain 1"/>
    <property type="match status" value="1"/>
</dbReference>
<sequence length="658" mass="76947">MADSKRKIDNHSLNANNQTLEIFSLIWLDANTVAKDIQAAEQKLRSVINQLKKFQDVAQCQKYIEERSNNERLLVIVSGRLGREIVPIIHKLRPVISIYVYCMDKKSNEEWASKFSKVKAVVVQFDKLIARIETDFKVHQVVEEPFSINFFSTNTGVGKSTGGINGKFAFYQILMDCLLRLKSTDKDTKELIDCCKQQYEGNSSDMRIIDEFEKNYSPDNALWWYTRQSFFYKTLNAVLRIENIHMIFLFRAYIADIHRLLEKHQDKSPVRVFRCQLMSTDELETLKQNQGQFISINSFFSTSTDYQQALSFFNKSGVKDGLEQVLFNIDADPKMVITKPFANIIAHSEFAHESEVLFMLGAIFRVKRIIRSSEDKLWIIRMGLCHEDEHDLKEVLTDMKKDLGSGETNLRTLGKILWKMGKFDLSEKYFIRLLNELSSNDPLHEDLYQDLADLASQVGDYDKSVQWKKKLWAFRNPNVPSVPVKNDEPTSDMDFGQLSPSYMYSIIFKEILMELEMDDRQSMKEFVVYCRDRGQDVRGELMNFQKEYRHRSPLWWYSQSMPLYGTVNRALRLFDVELLMKVGFFIRDLHHQLENLHREQFTMTREPFTVYRGQVLAENDIGNLIKMKDGLISFNSFFSASKLSFINNVIYYSQRGPK</sequence>
<evidence type="ECO:0000313" key="4">
    <source>
        <dbReference type="Proteomes" id="UP000663856"/>
    </source>
</evidence>
<dbReference type="SUPFAM" id="SSF56399">
    <property type="entry name" value="ADP-ribosylation"/>
    <property type="match status" value="2"/>
</dbReference>
<dbReference type="EMBL" id="CAJNRF010010004">
    <property type="protein sequence ID" value="CAF2115900.1"/>
    <property type="molecule type" value="Genomic_DNA"/>
</dbReference>
<proteinExistence type="predicted"/>